<keyword evidence="3" id="KW-1003">Cell membrane</keyword>
<feature type="compositionally biased region" description="Basic residues" evidence="7">
    <location>
        <begin position="178"/>
        <end position="191"/>
    </location>
</feature>
<accession>A0ABS7D5D2</accession>
<reference evidence="9 10" key="1">
    <citation type="submission" date="2021-07" db="EMBL/GenBank/DDBJ databases">
        <title>Paenibacillus radiodurans sp. nov., isolated from the southeastern edge of Tengger Desert.</title>
        <authorList>
            <person name="Zhang G."/>
        </authorList>
    </citation>
    <scope>NUCLEOTIDE SEQUENCE [LARGE SCALE GENOMIC DNA]</scope>
    <source>
        <strain evidence="9 10">DT7-4</strain>
    </source>
</reference>
<feature type="compositionally biased region" description="Basic and acidic residues" evidence="7">
    <location>
        <begin position="192"/>
        <end position="206"/>
    </location>
</feature>
<organism evidence="9 10">
    <name type="scientific">Paenibacillus oenotherae</name>
    <dbReference type="NCBI Taxonomy" id="1435645"/>
    <lineage>
        <taxon>Bacteria</taxon>
        <taxon>Bacillati</taxon>
        <taxon>Bacillota</taxon>
        <taxon>Bacilli</taxon>
        <taxon>Bacillales</taxon>
        <taxon>Paenibacillaceae</taxon>
        <taxon>Paenibacillus</taxon>
    </lineage>
</organism>
<evidence type="ECO:0000256" key="8">
    <source>
        <dbReference type="SAM" id="Phobius"/>
    </source>
</evidence>
<gene>
    <name evidence="9" type="ORF">K0T92_06470</name>
</gene>
<comment type="similarity">
    <text evidence="2">Belongs to the UPF0718 family.</text>
</comment>
<evidence type="ECO:0000313" key="9">
    <source>
        <dbReference type="EMBL" id="MBW7474383.1"/>
    </source>
</evidence>
<feature type="transmembrane region" description="Helical" evidence="8">
    <location>
        <begin position="331"/>
        <end position="350"/>
    </location>
</feature>
<proteinExistence type="inferred from homology"/>
<dbReference type="PANTHER" id="PTHR34184:SF4">
    <property type="entry name" value="UPF0718 PROTEIN YCGR"/>
    <property type="match status" value="1"/>
</dbReference>
<feature type="transmembrane region" description="Helical" evidence="8">
    <location>
        <begin position="26"/>
        <end position="49"/>
    </location>
</feature>
<evidence type="ECO:0000256" key="3">
    <source>
        <dbReference type="ARBA" id="ARBA00022475"/>
    </source>
</evidence>
<evidence type="ECO:0000256" key="5">
    <source>
        <dbReference type="ARBA" id="ARBA00022989"/>
    </source>
</evidence>
<feature type="compositionally biased region" description="Basic and acidic residues" evidence="7">
    <location>
        <begin position="163"/>
        <end position="177"/>
    </location>
</feature>
<dbReference type="PANTHER" id="PTHR34184">
    <property type="entry name" value="UPF0718 PROTEIN YCGR"/>
    <property type="match status" value="1"/>
</dbReference>
<keyword evidence="6 8" id="KW-0472">Membrane</keyword>
<protein>
    <submittedName>
        <fullName evidence="9">Permease</fullName>
    </submittedName>
</protein>
<keyword evidence="4 8" id="KW-0812">Transmembrane</keyword>
<evidence type="ECO:0000256" key="2">
    <source>
        <dbReference type="ARBA" id="ARBA00006386"/>
    </source>
</evidence>
<feature type="transmembrane region" description="Helical" evidence="8">
    <location>
        <begin position="132"/>
        <end position="152"/>
    </location>
</feature>
<feature type="transmembrane region" description="Helical" evidence="8">
    <location>
        <begin position="102"/>
        <end position="126"/>
    </location>
</feature>
<keyword evidence="5 8" id="KW-1133">Transmembrane helix</keyword>
<keyword evidence="10" id="KW-1185">Reference proteome</keyword>
<name>A0ABS7D5D2_9BACL</name>
<evidence type="ECO:0000256" key="1">
    <source>
        <dbReference type="ARBA" id="ARBA00004651"/>
    </source>
</evidence>
<dbReference type="InterPro" id="IPR052923">
    <property type="entry name" value="UPF0718"/>
</dbReference>
<dbReference type="EMBL" id="JAHZIJ010000003">
    <property type="protein sequence ID" value="MBW7474383.1"/>
    <property type="molecule type" value="Genomic_DNA"/>
</dbReference>
<evidence type="ECO:0000256" key="4">
    <source>
        <dbReference type="ARBA" id="ARBA00022692"/>
    </source>
</evidence>
<evidence type="ECO:0000256" key="6">
    <source>
        <dbReference type="ARBA" id="ARBA00023136"/>
    </source>
</evidence>
<dbReference type="InterPro" id="IPR005524">
    <property type="entry name" value="DUF318"/>
</dbReference>
<dbReference type="Proteomes" id="UP000812277">
    <property type="component" value="Unassembled WGS sequence"/>
</dbReference>
<comment type="subcellular location">
    <subcellularLocation>
        <location evidence="1">Cell membrane</location>
        <topology evidence="1">Multi-pass membrane protein</topology>
    </subcellularLocation>
</comment>
<evidence type="ECO:0000256" key="7">
    <source>
        <dbReference type="SAM" id="MobiDB-lite"/>
    </source>
</evidence>
<comment type="caution">
    <text evidence="9">The sequence shown here is derived from an EMBL/GenBank/DDBJ whole genome shotgun (WGS) entry which is preliminary data.</text>
</comment>
<sequence length="356" mass="39118">MLARILSGGGVTDLLLESPSLQSFKILFISIILEAFPFILLGVLVSALLQVFVSDALIARLTPRNPIAGVLFGSLLGVLLPLCECGMIPVVRRLIRKGMPPYIGIVFIFAGPILNPVVFTSTYTAFRTQPSMAYSRMGLAFAVCVVLGLLLYKYMKKSPLREEKQAHMHVHNHDHPHSDKHHHAHNHRHDHEHHDHNHAHGHEHGHSHGSHNGSAVRRSWSGRLGSTLAHASDEFFDIGKYLILGAFITAFIQTILDRSMLTALSDQPGMENLFMMAFAFAVSLCSTSDAFVATSFNGIFGSGALLAFLVFGPMVDLKSTLMLLATFRTKVVLTIIAFIFAAVFIGSIIIQQFIMA</sequence>
<feature type="region of interest" description="Disordered" evidence="7">
    <location>
        <begin position="163"/>
        <end position="216"/>
    </location>
</feature>
<evidence type="ECO:0000313" key="10">
    <source>
        <dbReference type="Proteomes" id="UP000812277"/>
    </source>
</evidence>
<feature type="transmembrane region" description="Helical" evidence="8">
    <location>
        <begin position="241"/>
        <end position="261"/>
    </location>
</feature>
<feature type="transmembrane region" description="Helical" evidence="8">
    <location>
        <begin position="69"/>
        <end position="90"/>
    </location>
</feature>
<dbReference type="Pfam" id="PF03773">
    <property type="entry name" value="ArsP_1"/>
    <property type="match status" value="1"/>
</dbReference>